<dbReference type="PANTHER" id="PTHR32325">
    <property type="entry name" value="BETA-ELIMINATING LYASE-LIKE PROTEIN-RELATED"/>
    <property type="match status" value="1"/>
</dbReference>
<dbReference type="PANTHER" id="PTHR32325:SF4">
    <property type="entry name" value="TRYPTOPHANASE"/>
    <property type="match status" value="1"/>
</dbReference>
<dbReference type="InterPro" id="IPR001597">
    <property type="entry name" value="ArAA_b-elim_lyase/Thr_aldolase"/>
</dbReference>
<dbReference type="Gene3D" id="3.40.640.10">
    <property type="entry name" value="Type I PLP-dependent aspartate aminotransferase-like (Major domain)"/>
    <property type="match status" value="1"/>
</dbReference>
<gene>
    <name evidence="7" type="ordered locus">Oter_0376</name>
</gene>
<dbReference type="GO" id="GO:0009034">
    <property type="term" value="F:tryptophanase activity"/>
    <property type="evidence" value="ECO:0007669"/>
    <property type="project" value="UniProtKB-EC"/>
</dbReference>
<protein>
    <submittedName>
        <fullName evidence="7">Tryptophanase</fullName>
        <ecNumber evidence="7">4.1.99.1</ecNumber>
    </submittedName>
</protein>
<dbReference type="KEGG" id="ote:Oter_0376"/>
<dbReference type="HOGENOM" id="CLU_047223_0_0_0"/>
<dbReference type="eggNOG" id="COG3033">
    <property type="taxonomic scope" value="Bacteria"/>
</dbReference>
<dbReference type="InterPro" id="IPR011166">
    <property type="entry name" value="Beta-eliminating_lyase"/>
</dbReference>
<keyword evidence="4 7" id="KW-0456">Lyase</keyword>
<organism evidence="7 8">
    <name type="scientific">Opitutus terrae (strain DSM 11246 / JCM 15787 / PB90-1)</name>
    <dbReference type="NCBI Taxonomy" id="452637"/>
    <lineage>
        <taxon>Bacteria</taxon>
        <taxon>Pseudomonadati</taxon>
        <taxon>Verrucomicrobiota</taxon>
        <taxon>Opitutia</taxon>
        <taxon>Opitutales</taxon>
        <taxon>Opitutaceae</taxon>
        <taxon>Opitutus</taxon>
    </lineage>
</organism>
<accession>B1ZQZ9</accession>
<dbReference type="InterPro" id="IPR015421">
    <property type="entry name" value="PyrdxlP-dep_Trfase_major"/>
</dbReference>
<name>B1ZQZ9_OPITP</name>
<dbReference type="Pfam" id="PF01212">
    <property type="entry name" value="Beta_elim_lyase"/>
    <property type="match status" value="1"/>
</dbReference>
<dbReference type="EMBL" id="CP001032">
    <property type="protein sequence ID" value="ACB73666.1"/>
    <property type="molecule type" value="Genomic_DNA"/>
</dbReference>
<evidence type="ECO:0000256" key="1">
    <source>
        <dbReference type="ARBA" id="ARBA00001933"/>
    </source>
</evidence>
<evidence type="ECO:0000313" key="7">
    <source>
        <dbReference type="EMBL" id="ACB73666.1"/>
    </source>
</evidence>
<sequence length="489" mass="54551">MNDDSAFPTEVKFFSGEEIPLELHKVRVVQKLHLRPVEERHRAMEAAGYNTFLLHTRDLFLDMLTDSGTNAMSDQQIGAMMVADDAYAGSASFARMQDAIRDVLGMKYVLPVHQGRAAENVISKTFIKAGDVVPMNYHFTTTKAHIDINGGKVLEIYTDEALKIKSAHPFKGNLDLKKLEAVIAEYGPARIPYVRMEASTNLIGGQPFSMQNLRDVRAMTRQHGIMLVLDVSLVGENIWFIKQREPEFKNASIRDILLEFCSLSDLIYFSSRKVSSTRGGAIATNRQDLFNRMKDLVPLYEGFLTYGGMSVREIEAMAVGLRETIDDTIISQSPSFIKYLINDLDSSGLPVVTPAGGLGAHIDARGFLPHVPQTEYPAGALAAAFYIASGVRGMERGTISSVRDENGNDILADVELLRLAMPRRVFTLSQVKYVADRLKWLYANRELIGGLKFVDEPKVLRFFLGRLTATSDWPAKLVAKFRRDFGESL</sequence>
<keyword evidence="8" id="KW-1185">Reference proteome</keyword>
<evidence type="ECO:0000256" key="3">
    <source>
        <dbReference type="ARBA" id="ARBA00022898"/>
    </source>
</evidence>
<evidence type="ECO:0000256" key="4">
    <source>
        <dbReference type="ARBA" id="ARBA00023239"/>
    </source>
</evidence>
<keyword evidence="3 5" id="KW-0663">Pyridoxal phosphate</keyword>
<feature type="domain" description="Aromatic amino acid beta-eliminating lyase/threonine aldolase" evidence="6">
    <location>
        <begin position="62"/>
        <end position="435"/>
    </location>
</feature>
<dbReference type="InterPro" id="IPR015424">
    <property type="entry name" value="PyrdxlP-dep_Trfase"/>
</dbReference>
<comment type="similarity">
    <text evidence="2">Belongs to the beta-eliminating lyase family.</text>
</comment>
<evidence type="ECO:0000259" key="6">
    <source>
        <dbReference type="Pfam" id="PF01212"/>
    </source>
</evidence>
<dbReference type="OrthoDB" id="9764079at2"/>
<dbReference type="STRING" id="452637.Oter_0376"/>
<dbReference type="SUPFAM" id="SSF53383">
    <property type="entry name" value="PLP-dependent transferases"/>
    <property type="match status" value="1"/>
</dbReference>
<reference evidence="7 8" key="1">
    <citation type="journal article" date="2011" name="J. Bacteriol.">
        <title>Genome sequence of the verrucomicrobium Opitutus terrae PB90-1, an abundant inhabitant of rice paddy soil ecosystems.</title>
        <authorList>
            <person name="van Passel M.W."/>
            <person name="Kant R."/>
            <person name="Palva A."/>
            <person name="Copeland A."/>
            <person name="Lucas S."/>
            <person name="Lapidus A."/>
            <person name="Glavina del Rio T."/>
            <person name="Pitluck S."/>
            <person name="Goltsman E."/>
            <person name="Clum A."/>
            <person name="Sun H."/>
            <person name="Schmutz J."/>
            <person name="Larimer F.W."/>
            <person name="Land M.L."/>
            <person name="Hauser L."/>
            <person name="Kyrpides N."/>
            <person name="Mikhailova N."/>
            <person name="Richardson P.P."/>
            <person name="Janssen P.H."/>
            <person name="de Vos W.M."/>
            <person name="Smidt H."/>
        </authorList>
    </citation>
    <scope>NUCLEOTIDE SEQUENCE [LARGE SCALE GENOMIC DNA]</scope>
    <source>
        <strain evidence="8">DSM 11246 / JCM 15787 / PB90-1</strain>
    </source>
</reference>
<dbReference type="InterPro" id="IPR015422">
    <property type="entry name" value="PyrdxlP-dep_Trfase_small"/>
</dbReference>
<evidence type="ECO:0000256" key="2">
    <source>
        <dbReference type="ARBA" id="ARBA00009721"/>
    </source>
</evidence>
<dbReference type="PIRSF" id="PIRSF001386">
    <property type="entry name" value="Trpase"/>
    <property type="match status" value="1"/>
</dbReference>
<evidence type="ECO:0000256" key="5">
    <source>
        <dbReference type="PIRSR" id="PIRSR611166-50"/>
    </source>
</evidence>
<feature type="modified residue" description="N6-(pyridoxal phosphate)lysine" evidence="5">
    <location>
        <position position="273"/>
    </location>
</feature>
<evidence type="ECO:0000313" key="8">
    <source>
        <dbReference type="Proteomes" id="UP000007013"/>
    </source>
</evidence>
<dbReference type="RefSeq" id="WP_012373204.1">
    <property type="nucleotide sequence ID" value="NC_010571.1"/>
</dbReference>
<dbReference type="NCBIfam" id="NF009709">
    <property type="entry name" value="PRK13238.1"/>
    <property type="match status" value="1"/>
</dbReference>
<dbReference type="AlphaFoldDB" id="B1ZQZ9"/>
<comment type="cofactor">
    <cofactor evidence="1 5">
        <name>pyridoxal 5'-phosphate</name>
        <dbReference type="ChEBI" id="CHEBI:597326"/>
    </cofactor>
</comment>
<proteinExistence type="inferred from homology"/>
<dbReference type="Proteomes" id="UP000007013">
    <property type="component" value="Chromosome"/>
</dbReference>
<dbReference type="EC" id="4.1.99.1" evidence="7"/>
<dbReference type="Gene3D" id="3.90.1150.10">
    <property type="entry name" value="Aspartate Aminotransferase, domain 1"/>
    <property type="match status" value="1"/>
</dbReference>